<proteinExistence type="inferred from homology"/>
<dbReference type="InterPro" id="IPR006319">
    <property type="entry name" value="PEP_synth"/>
</dbReference>
<evidence type="ECO:0000256" key="5">
    <source>
        <dbReference type="ARBA" id="ARBA00011996"/>
    </source>
</evidence>
<dbReference type="EC" id="2.7.9.2" evidence="5"/>
<evidence type="ECO:0000256" key="12">
    <source>
        <dbReference type="ARBA" id="ARBA00022842"/>
    </source>
</evidence>
<dbReference type="AlphaFoldDB" id="A0A9D2LJH7"/>
<name>A0A9D2LJH7_9FIRM</name>
<dbReference type="InterPro" id="IPR013815">
    <property type="entry name" value="ATP_grasp_subdomain_1"/>
</dbReference>
<comment type="cofactor">
    <cofactor evidence="1">
        <name>Mg(2+)</name>
        <dbReference type="ChEBI" id="CHEBI:18420"/>
    </cofactor>
</comment>
<evidence type="ECO:0000256" key="8">
    <source>
        <dbReference type="ARBA" id="ARBA00022723"/>
    </source>
</evidence>
<protein>
    <recommendedName>
        <fullName evidence="6">Phosphoenolpyruvate synthase</fullName>
        <ecNumber evidence="5">2.7.9.2</ecNumber>
    </recommendedName>
    <alternativeName>
        <fullName evidence="13">Pyruvate, water dikinase</fullName>
    </alternativeName>
</protein>
<keyword evidence="8" id="KW-0479">Metal-binding</keyword>
<dbReference type="Pfam" id="PF01326">
    <property type="entry name" value="PPDK_N"/>
    <property type="match status" value="1"/>
</dbReference>
<sequence length="320" mass="35847">MSPYLAWFDEIPDEELAHAAGGKGASLCRMSRAGLPVPKGFIVRSEMFNAFMEANGLWDYVFEKLDTIDFSSDASLISVAAEIRERIINSPVPQEMAMDIVQYYSQVGDARQPVAVRSSGTAEDLDDASFAGQQETFLFVIGNDDVVKYIKECWASLYNDRAIFYRREKHFDEWSISIAVVVQCMVNAQKAGVMFTSNPITNDYDTVVLEAAWGLGEAIVSGIVTPDNLWISKHTGEVTTEYISEKETMVVRLNERGGTKEVPVPEDQREAPVLTDDERNQLVALANKIEAFYKKPEDIEWAIVDGQVYLLQSRPITTMK</sequence>
<comment type="caution">
    <text evidence="16">The sequence shown here is derived from an EMBL/GenBank/DDBJ whole genome shotgun (WGS) entry which is preliminary data.</text>
</comment>
<evidence type="ECO:0000256" key="11">
    <source>
        <dbReference type="ARBA" id="ARBA00022840"/>
    </source>
</evidence>
<dbReference type="InterPro" id="IPR002192">
    <property type="entry name" value="PPDK_AMP/ATP-bd"/>
</dbReference>
<evidence type="ECO:0000256" key="2">
    <source>
        <dbReference type="ARBA" id="ARBA00002988"/>
    </source>
</evidence>
<evidence type="ECO:0000256" key="3">
    <source>
        <dbReference type="ARBA" id="ARBA00004742"/>
    </source>
</evidence>
<dbReference type="EMBL" id="DWZJ01000058">
    <property type="protein sequence ID" value="HJB13456.1"/>
    <property type="molecule type" value="Genomic_DNA"/>
</dbReference>
<comment type="pathway">
    <text evidence="3">Carbohydrate biosynthesis; gluconeogenesis.</text>
</comment>
<dbReference type="SUPFAM" id="SSF56059">
    <property type="entry name" value="Glutathione synthetase ATP-binding domain-like"/>
    <property type="match status" value="1"/>
</dbReference>
<evidence type="ECO:0000313" key="16">
    <source>
        <dbReference type="EMBL" id="HJB13456.1"/>
    </source>
</evidence>
<keyword evidence="11" id="KW-0067">ATP-binding</keyword>
<dbReference type="GO" id="GO:0008986">
    <property type="term" value="F:pyruvate, water dikinase activity"/>
    <property type="evidence" value="ECO:0007669"/>
    <property type="project" value="UniProtKB-EC"/>
</dbReference>
<evidence type="ECO:0000259" key="15">
    <source>
        <dbReference type="Pfam" id="PF01326"/>
    </source>
</evidence>
<dbReference type="PANTHER" id="PTHR43030">
    <property type="entry name" value="PHOSPHOENOLPYRUVATE SYNTHASE"/>
    <property type="match status" value="1"/>
</dbReference>
<dbReference type="GO" id="GO:0005524">
    <property type="term" value="F:ATP binding"/>
    <property type="evidence" value="ECO:0007669"/>
    <property type="project" value="UniProtKB-KW"/>
</dbReference>
<dbReference type="Gene3D" id="3.30.470.20">
    <property type="entry name" value="ATP-grasp fold, B domain"/>
    <property type="match status" value="1"/>
</dbReference>
<gene>
    <name evidence="16" type="ORF">H9787_07075</name>
</gene>
<evidence type="ECO:0000256" key="4">
    <source>
        <dbReference type="ARBA" id="ARBA00007837"/>
    </source>
</evidence>
<comment type="similarity">
    <text evidence="4">Belongs to the PEP-utilizing enzyme family.</text>
</comment>
<reference evidence="16" key="2">
    <citation type="submission" date="2021-04" db="EMBL/GenBank/DDBJ databases">
        <authorList>
            <person name="Gilroy R."/>
        </authorList>
    </citation>
    <scope>NUCLEOTIDE SEQUENCE</scope>
    <source>
        <strain evidence="16">ChiBcec18-1249</strain>
    </source>
</reference>
<keyword evidence="12" id="KW-0460">Magnesium</keyword>
<organism evidence="16 17">
    <name type="scientific">Candidatus Oscillibacter excrementigallinarum</name>
    <dbReference type="NCBI Taxonomy" id="2838716"/>
    <lineage>
        <taxon>Bacteria</taxon>
        <taxon>Bacillati</taxon>
        <taxon>Bacillota</taxon>
        <taxon>Clostridia</taxon>
        <taxon>Eubacteriales</taxon>
        <taxon>Oscillospiraceae</taxon>
        <taxon>Oscillibacter</taxon>
    </lineage>
</organism>
<evidence type="ECO:0000313" key="17">
    <source>
        <dbReference type="Proteomes" id="UP000823824"/>
    </source>
</evidence>
<keyword evidence="9" id="KW-0547">Nucleotide-binding</keyword>
<evidence type="ECO:0000256" key="14">
    <source>
        <dbReference type="ARBA" id="ARBA00047700"/>
    </source>
</evidence>
<feature type="domain" description="Pyruvate phosphate dikinase AMP/ATP-binding" evidence="15">
    <location>
        <begin position="19"/>
        <end position="319"/>
    </location>
</feature>
<dbReference type="GO" id="GO:0046872">
    <property type="term" value="F:metal ion binding"/>
    <property type="evidence" value="ECO:0007669"/>
    <property type="project" value="UniProtKB-KW"/>
</dbReference>
<reference evidence="16" key="1">
    <citation type="journal article" date="2021" name="PeerJ">
        <title>Extensive microbial diversity within the chicken gut microbiome revealed by metagenomics and culture.</title>
        <authorList>
            <person name="Gilroy R."/>
            <person name="Ravi A."/>
            <person name="Getino M."/>
            <person name="Pursley I."/>
            <person name="Horton D.L."/>
            <person name="Alikhan N.F."/>
            <person name="Baker D."/>
            <person name="Gharbi K."/>
            <person name="Hall N."/>
            <person name="Watson M."/>
            <person name="Adriaenssens E.M."/>
            <person name="Foster-Nyarko E."/>
            <person name="Jarju S."/>
            <person name="Secka A."/>
            <person name="Antonio M."/>
            <person name="Oren A."/>
            <person name="Chaudhuri R.R."/>
            <person name="La Ragione R."/>
            <person name="Hildebrand F."/>
            <person name="Pallen M.J."/>
        </authorList>
    </citation>
    <scope>NUCLEOTIDE SEQUENCE</scope>
    <source>
        <strain evidence="16">ChiBcec18-1249</strain>
    </source>
</reference>
<dbReference type="Proteomes" id="UP000823824">
    <property type="component" value="Unassembled WGS sequence"/>
</dbReference>
<keyword evidence="7" id="KW-0808">Transferase</keyword>
<dbReference type="Gene3D" id="3.30.1490.20">
    <property type="entry name" value="ATP-grasp fold, A domain"/>
    <property type="match status" value="1"/>
</dbReference>
<evidence type="ECO:0000256" key="13">
    <source>
        <dbReference type="ARBA" id="ARBA00033470"/>
    </source>
</evidence>
<comment type="function">
    <text evidence="2">Catalyzes the phosphorylation of pyruvate to phosphoenolpyruvate.</text>
</comment>
<dbReference type="PANTHER" id="PTHR43030:SF1">
    <property type="entry name" value="PHOSPHOENOLPYRUVATE SYNTHASE"/>
    <property type="match status" value="1"/>
</dbReference>
<dbReference type="FunFam" id="3.30.1490.20:FF:000010">
    <property type="entry name" value="Phosphoenolpyruvate synthase"/>
    <property type="match status" value="1"/>
</dbReference>
<evidence type="ECO:0000256" key="7">
    <source>
        <dbReference type="ARBA" id="ARBA00022679"/>
    </source>
</evidence>
<evidence type="ECO:0000256" key="9">
    <source>
        <dbReference type="ARBA" id="ARBA00022741"/>
    </source>
</evidence>
<accession>A0A9D2LJH7</accession>
<evidence type="ECO:0000256" key="10">
    <source>
        <dbReference type="ARBA" id="ARBA00022777"/>
    </source>
</evidence>
<evidence type="ECO:0000256" key="6">
    <source>
        <dbReference type="ARBA" id="ARBA00021623"/>
    </source>
</evidence>
<comment type="catalytic activity">
    <reaction evidence="14">
        <text>pyruvate + ATP + H2O = phosphoenolpyruvate + AMP + phosphate + 2 H(+)</text>
        <dbReference type="Rhea" id="RHEA:11364"/>
        <dbReference type="ChEBI" id="CHEBI:15361"/>
        <dbReference type="ChEBI" id="CHEBI:15377"/>
        <dbReference type="ChEBI" id="CHEBI:15378"/>
        <dbReference type="ChEBI" id="CHEBI:30616"/>
        <dbReference type="ChEBI" id="CHEBI:43474"/>
        <dbReference type="ChEBI" id="CHEBI:58702"/>
        <dbReference type="ChEBI" id="CHEBI:456215"/>
        <dbReference type="EC" id="2.7.9.2"/>
    </reaction>
</comment>
<keyword evidence="10" id="KW-0418">Kinase</keyword>
<evidence type="ECO:0000256" key="1">
    <source>
        <dbReference type="ARBA" id="ARBA00001946"/>
    </source>
</evidence>